<evidence type="ECO:0000256" key="8">
    <source>
        <dbReference type="ARBA" id="ARBA00023143"/>
    </source>
</evidence>
<keyword evidence="10" id="KW-0282">Flagellum</keyword>
<proteinExistence type="inferred from homology"/>
<keyword evidence="10" id="KW-0969">Cilium</keyword>
<evidence type="ECO:0000313" key="11">
    <source>
        <dbReference type="Proteomes" id="UP000320776"/>
    </source>
</evidence>
<evidence type="ECO:0000256" key="1">
    <source>
        <dbReference type="ARBA" id="ARBA00004651"/>
    </source>
</evidence>
<dbReference type="NCBIfam" id="TIGR01402">
    <property type="entry name" value="fliQ"/>
    <property type="match status" value="1"/>
</dbReference>
<keyword evidence="6 9" id="KW-1133">Transmembrane helix</keyword>
<dbReference type="EMBL" id="CP036259">
    <property type="protein sequence ID" value="QDR80505.1"/>
    <property type="molecule type" value="Genomic_DNA"/>
</dbReference>
<keyword evidence="7 9" id="KW-0472">Membrane</keyword>
<keyword evidence="4 9" id="KW-1003">Cell membrane</keyword>
<dbReference type="RefSeq" id="WP_144350105.1">
    <property type="nucleotide sequence ID" value="NZ_CP036259.1"/>
</dbReference>
<keyword evidence="8 9" id="KW-0975">Bacterial flagellum</keyword>
<evidence type="ECO:0000256" key="3">
    <source>
        <dbReference type="ARBA" id="ARBA00021718"/>
    </source>
</evidence>
<comment type="function">
    <text evidence="9">Role in flagellar biosynthesis.</text>
</comment>
<keyword evidence="11" id="KW-1185">Reference proteome</keyword>
<dbReference type="AlphaFoldDB" id="A0A517DT21"/>
<evidence type="ECO:0000313" key="10">
    <source>
        <dbReference type="EMBL" id="QDR80505.1"/>
    </source>
</evidence>
<dbReference type="Pfam" id="PF01313">
    <property type="entry name" value="Bac_export_3"/>
    <property type="match status" value="1"/>
</dbReference>
<evidence type="ECO:0000256" key="5">
    <source>
        <dbReference type="ARBA" id="ARBA00022692"/>
    </source>
</evidence>
<comment type="subcellular location">
    <subcellularLocation>
        <location evidence="1 9">Cell membrane</location>
        <topology evidence="1">Multi-pass membrane protein</topology>
    </subcellularLocation>
    <subcellularLocation>
        <location evidence="9">Bacterial flagellum basal body</location>
    </subcellularLocation>
</comment>
<dbReference type="KEGG" id="sted:SPTER_18330"/>
<dbReference type="PANTHER" id="PTHR34040">
    <property type="entry name" value="FLAGELLAR BIOSYNTHETIC PROTEIN FLIQ"/>
    <property type="match status" value="1"/>
</dbReference>
<dbReference type="GO" id="GO:0044780">
    <property type="term" value="P:bacterial-type flagellum assembly"/>
    <property type="evidence" value="ECO:0007669"/>
    <property type="project" value="InterPro"/>
</dbReference>
<accession>A0A517DT21</accession>
<sequence>MSGDMAIQIGRDALSMVMLVAAPMLGLGLLVGILVSVFQATTQIQEQSLAFIPKIIAVFVAILVFGPWMLSLVVGYAREVFLSIPNIIR</sequence>
<feature type="transmembrane region" description="Helical" evidence="9">
    <location>
        <begin position="12"/>
        <end position="35"/>
    </location>
</feature>
<dbReference type="Proteomes" id="UP000320776">
    <property type="component" value="Chromosome"/>
</dbReference>
<evidence type="ECO:0000256" key="4">
    <source>
        <dbReference type="ARBA" id="ARBA00022475"/>
    </source>
</evidence>
<dbReference type="PANTHER" id="PTHR34040:SF2">
    <property type="entry name" value="FLAGELLAR BIOSYNTHETIC PROTEIN FLIQ"/>
    <property type="match status" value="1"/>
</dbReference>
<organism evidence="10 11">
    <name type="scientific">Sporomusa termitida</name>
    <dbReference type="NCBI Taxonomy" id="2377"/>
    <lineage>
        <taxon>Bacteria</taxon>
        <taxon>Bacillati</taxon>
        <taxon>Bacillota</taxon>
        <taxon>Negativicutes</taxon>
        <taxon>Selenomonadales</taxon>
        <taxon>Sporomusaceae</taxon>
        <taxon>Sporomusa</taxon>
    </lineage>
</organism>
<evidence type="ECO:0000256" key="9">
    <source>
        <dbReference type="RuleBase" id="RU364090"/>
    </source>
</evidence>
<name>A0A517DT21_9FIRM</name>
<protein>
    <recommendedName>
        <fullName evidence="3 9">Flagellar biosynthetic protein FliQ</fullName>
    </recommendedName>
</protein>
<dbReference type="GO" id="GO:0005886">
    <property type="term" value="C:plasma membrane"/>
    <property type="evidence" value="ECO:0007669"/>
    <property type="project" value="UniProtKB-SubCell"/>
</dbReference>
<dbReference type="GO" id="GO:0009425">
    <property type="term" value="C:bacterial-type flagellum basal body"/>
    <property type="evidence" value="ECO:0007669"/>
    <property type="project" value="UniProtKB-SubCell"/>
</dbReference>
<evidence type="ECO:0000256" key="6">
    <source>
        <dbReference type="ARBA" id="ARBA00022989"/>
    </source>
</evidence>
<gene>
    <name evidence="9" type="primary">fliQ</name>
    <name evidence="10" type="ORF">SPTER_18330</name>
</gene>
<evidence type="ECO:0000256" key="2">
    <source>
        <dbReference type="ARBA" id="ARBA00006156"/>
    </source>
</evidence>
<keyword evidence="5 9" id="KW-0812">Transmembrane</keyword>
<dbReference type="InterPro" id="IPR006305">
    <property type="entry name" value="FliQ"/>
</dbReference>
<keyword evidence="10" id="KW-0966">Cell projection</keyword>
<dbReference type="PRINTS" id="PR00952">
    <property type="entry name" value="TYPE3IMQPROT"/>
</dbReference>
<dbReference type="PIRSF" id="PIRSF004669">
    <property type="entry name" value="FliQ"/>
    <property type="match status" value="1"/>
</dbReference>
<reference evidence="10 11" key="1">
    <citation type="submission" date="2019-02" db="EMBL/GenBank/DDBJ databases">
        <title>Closed genome of Sporomusa termitida DSM 4440.</title>
        <authorList>
            <person name="Poehlein A."/>
            <person name="Daniel R."/>
        </authorList>
    </citation>
    <scope>NUCLEOTIDE SEQUENCE [LARGE SCALE GENOMIC DNA]</scope>
    <source>
        <strain evidence="10 11">DSM 4440</strain>
    </source>
</reference>
<comment type="similarity">
    <text evidence="2 9">Belongs to the FliQ/MopD/SpaQ family.</text>
</comment>
<feature type="transmembrane region" description="Helical" evidence="9">
    <location>
        <begin position="55"/>
        <end position="77"/>
    </location>
</feature>
<evidence type="ECO:0000256" key="7">
    <source>
        <dbReference type="ARBA" id="ARBA00023136"/>
    </source>
</evidence>
<dbReference type="InterPro" id="IPR002191">
    <property type="entry name" value="Bac_export_3"/>
</dbReference>
<dbReference type="GO" id="GO:0009306">
    <property type="term" value="P:protein secretion"/>
    <property type="evidence" value="ECO:0007669"/>
    <property type="project" value="InterPro"/>
</dbReference>
<dbReference type="OrthoDB" id="9806440at2"/>